<accession>A0A8X6NG84</accession>
<organism evidence="1 2">
    <name type="scientific">Nephila pilipes</name>
    <name type="common">Giant wood spider</name>
    <name type="synonym">Nephila maculata</name>
    <dbReference type="NCBI Taxonomy" id="299642"/>
    <lineage>
        <taxon>Eukaryota</taxon>
        <taxon>Metazoa</taxon>
        <taxon>Ecdysozoa</taxon>
        <taxon>Arthropoda</taxon>
        <taxon>Chelicerata</taxon>
        <taxon>Arachnida</taxon>
        <taxon>Araneae</taxon>
        <taxon>Araneomorphae</taxon>
        <taxon>Entelegynae</taxon>
        <taxon>Araneoidea</taxon>
        <taxon>Nephilidae</taxon>
        <taxon>Nephila</taxon>
    </lineage>
</organism>
<sequence length="83" mass="9402">MSNCDDGGRFFDYLRSSPNSSCDFVDFGSDPKTDEGTFHSLNSIFTVMMPWLSVSVILLTSSREIPYSEMKNCGKTWTEKEKV</sequence>
<proteinExistence type="predicted"/>
<dbReference type="Proteomes" id="UP000887013">
    <property type="component" value="Unassembled WGS sequence"/>
</dbReference>
<gene>
    <name evidence="1" type="ORF">NPIL_519361</name>
</gene>
<comment type="caution">
    <text evidence="1">The sequence shown here is derived from an EMBL/GenBank/DDBJ whole genome shotgun (WGS) entry which is preliminary data.</text>
</comment>
<dbReference type="AlphaFoldDB" id="A0A8X6NG84"/>
<reference evidence="1" key="1">
    <citation type="submission" date="2020-08" db="EMBL/GenBank/DDBJ databases">
        <title>Multicomponent nature underlies the extraordinary mechanical properties of spider dragline silk.</title>
        <authorList>
            <person name="Kono N."/>
            <person name="Nakamura H."/>
            <person name="Mori M."/>
            <person name="Yoshida Y."/>
            <person name="Ohtoshi R."/>
            <person name="Malay A.D."/>
            <person name="Moran D.A.P."/>
            <person name="Tomita M."/>
            <person name="Numata K."/>
            <person name="Arakawa K."/>
        </authorList>
    </citation>
    <scope>NUCLEOTIDE SEQUENCE</scope>
</reference>
<name>A0A8X6NG84_NEPPI</name>
<keyword evidence="2" id="KW-1185">Reference proteome</keyword>
<dbReference type="EMBL" id="BMAW01104176">
    <property type="protein sequence ID" value="GFT12921.1"/>
    <property type="molecule type" value="Genomic_DNA"/>
</dbReference>
<evidence type="ECO:0000313" key="2">
    <source>
        <dbReference type="Proteomes" id="UP000887013"/>
    </source>
</evidence>
<protein>
    <submittedName>
        <fullName evidence="1">Uncharacterized protein</fullName>
    </submittedName>
</protein>
<evidence type="ECO:0000313" key="1">
    <source>
        <dbReference type="EMBL" id="GFT12921.1"/>
    </source>
</evidence>